<dbReference type="InterPro" id="IPR002575">
    <property type="entry name" value="Aminoglycoside_PTrfase"/>
</dbReference>
<dbReference type="OrthoDB" id="3143642at2759"/>
<dbReference type="KEGG" id="gtr:GLOTRDRAFT_95806"/>
<accession>S7PXB6</accession>
<dbReference type="PANTHER" id="PTHR21310:SF13">
    <property type="entry name" value="AMINOGLYCOSIDE PHOSPHOTRANSFERASE DOMAIN-CONTAINING PROTEIN"/>
    <property type="match status" value="1"/>
</dbReference>
<reference evidence="4 5" key="1">
    <citation type="journal article" date="2012" name="Science">
        <title>The Paleozoic origin of enzymatic lignin decomposition reconstructed from 31 fungal genomes.</title>
        <authorList>
            <person name="Floudas D."/>
            <person name="Binder M."/>
            <person name="Riley R."/>
            <person name="Barry K."/>
            <person name="Blanchette R.A."/>
            <person name="Henrissat B."/>
            <person name="Martinez A.T."/>
            <person name="Otillar R."/>
            <person name="Spatafora J.W."/>
            <person name="Yadav J.S."/>
            <person name="Aerts A."/>
            <person name="Benoit I."/>
            <person name="Boyd A."/>
            <person name="Carlson A."/>
            <person name="Copeland A."/>
            <person name="Coutinho P.M."/>
            <person name="de Vries R.P."/>
            <person name="Ferreira P."/>
            <person name="Findley K."/>
            <person name="Foster B."/>
            <person name="Gaskell J."/>
            <person name="Glotzer D."/>
            <person name="Gorecki P."/>
            <person name="Heitman J."/>
            <person name="Hesse C."/>
            <person name="Hori C."/>
            <person name="Igarashi K."/>
            <person name="Jurgens J.A."/>
            <person name="Kallen N."/>
            <person name="Kersten P."/>
            <person name="Kohler A."/>
            <person name="Kuees U."/>
            <person name="Kumar T.K.A."/>
            <person name="Kuo A."/>
            <person name="LaButti K."/>
            <person name="Larrondo L.F."/>
            <person name="Lindquist E."/>
            <person name="Ling A."/>
            <person name="Lombard V."/>
            <person name="Lucas S."/>
            <person name="Lundell T."/>
            <person name="Martin R."/>
            <person name="McLaughlin D.J."/>
            <person name="Morgenstern I."/>
            <person name="Morin E."/>
            <person name="Murat C."/>
            <person name="Nagy L.G."/>
            <person name="Nolan M."/>
            <person name="Ohm R.A."/>
            <person name="Patyshakuliyeva A."/>
            <person name="Rokas A."/>
            <person name="Ruiz-Duenas F.J."/>
            <person name="Sabat G."/>
            <person name="Salamov A."/>
            <person name="Samejima M."/>
            <person name="Schmutz J."/>
            <person name="Slot J.C."/>
            <person name="St John F."/>
            <person name="Stenlid J."/>
            <person name="Sun H."/>
            <person name="Sun S."/>
            <person name="Syed K."/>
            <person name="Tsang A."/>
            <person name="Wiebenga A."/>
            <person name="Young D."/>
            <person name="Pisabarro A."/>
            <person name="Eastwood D.C."/>
            <person name="Martin F."/>
            <person name="Cullen D."/>
            <person name="Grigoriev I.V."/>
            <person name="Hibbett D.S."/>
        </authorList>
    </citation>
    <scope>NUCLEOTIDE SEQUENCE [LARGE SCALE GENOMIC DNA]</scope>
    <source>
        <strain evidence="4 5">ATCC 11539</strain>
    </source>
</reference>
<dbReference type="SUPFAM" id="SSF56601">
    <property type="entry name" value="beta-lactamase/transpeptidase-like"/>
    <property type="match status" value="1"/>
</dbReference>
<feature type="domain" description="Aminoglycoside phosphotransferase" evidence="3">
    <location>
        <begin position="94"/>
        <end position="298"/>
    </location>
</feature>
<dbReference type="AlphaFoldDB" id="S7PXB6"/>
<dbReference type="InterPro" id="IPR011009">
    <property type="entry name" value="Kinase-like_dom_sf"/>
</dbReference>
<feature type="compositionally biased region" description="Low complexity" evidence="1">
    <location>
        <begin position="928"/>
        <end position="940"/>
    </location>
</feature>
<dbReference type="InterPro" id="IPR001466">
    <property type="entry name" value="Beta-lactam-related"/>
</dbReference>
<keyword evidence="5" id="KW-1185">Reference proteome</keyword>
<evidence type="ECO:0000259" key="2">
    <source>
        <dbReference type="Pfam" id="PF00144"/>
    </source>
</evidence>
<protein>
    <recommendedName>
        <fullName evidence="6">Aminoglycoside phosphotransferase domain-containing protein</fullName>
    </recommendedName>
</protein>
<dbReference type="Gene3D" id="3.90.1200.10">
    <property type="match status" value="1"/>
</dbReference>
<dbReference type="RefSeq" id="XP_007869334.1">
    <property type="nucleotide sequence ID" value="XM_007871143.1"/>
</dbReference>
<feature type="region of interest" description="Disordered" evidence="1">
    <location>
        <begin position="910"/>
        <end position="975"/>
    </location>
</feature>
<dbReference type="Pfam" id="PF01636">
    <property type="entry name" value="APH"/>
    <property type="match status" value="1"/>
</dbReference>
<sequence length="975" mass="109974">MLSKYHSARWIDQRVLQDRISDALSEPCEELEKFSGPSFSEVSRRSTRDPGLGRHHATLIATMASGTKRFVRVHYLVIKEEGYLYGASHTLKMSSEIATMMFVRRNTRIPVPDVFAYDPDEDGAVGGEWMVTEYIDGVPLDNLWPGMTRRERRRAVLSMAHIFAQLLRLRFDHIGSLYESDDDGHFEVGPMAFLPSHEKKVPPNEHMCGRFHSPREWLLALARGDLDYRPSGDLWAPVKHTKEIVQKIASDPFIRDGTSDPMCAIALQHIDFNIFNIMVDPDDSAVIRGVIDWEGARTVPLYAIQPVFFVDWDGEQTLMSEEEERAYQWMARVTIAKKVPSWFEATGDPGTPLRKLLMLASHGDLEEFDYRDALHQGRAPPEDSHLDLSASEDETAVSGEDFFTSSMFTVVFCRETSSVLADFKPRDYASTERRLRISSDCPGFLDDDYIQRNGGWVVVSHPLQSCLPPLKVWFLNRRASCPDRLPPSVRFNLIPREDPVEKYFPGLQYQLEGFDPKFKSQPSSLTLFQLATHMSGLGRDWPGSLRGGGPPPTNGHRFPSHEALFEEIKTIKPVSPPWTYPSYSNTGIGLLRLSLVQANRVASKLEKEPATYAELLKRDIFDPLGMNHSHFLATEHNKRIITNGSLQFLRSLPKLFLLRRHTPDNWLRPVHDFEEYDWTQTRDSYGRTRKIYWKLGAMDGYHSALAIHPGTSFGIVVLMAGRYPDAAQLAYDAFEIMQPGIDKALTDLASALYVSIWLSQGRNSGAIITVQKGTLDMEHLTLNGTDTFATLHVSRRPTLQSSQPRDEFRLDGFYNGKKHMGCYPYWNVQDNWAMRNVAPSNFLTSLERDSNGSPSFDPVQPQRHTPRATPIKGRNMAGDIIARQLQSLQDVIPVSSHRTKYFIMSGVKGVTGTQSPPLEATGENRPMGVSSVEQSSGEGVNAVSDSEQRGAYFKEGDKERTQAEGHGVSAEKKTS</sequence>
<dbReference type="InterPro" id="IPR012338">
    <property type="entry name" value="Beta-lactam/transpept-like"/>
</dbReference>
<dbReference type="SUPFAM" id="SSF56112">
    <property type="entry name" value="Protein kinase-like (PK-like)"/>
    <property type="match status" value="1"/>
</dbReference>
<evidence type="ECO:0000313" key="5">
    <source>
        <dbReference type="Proteomes" id="UP000030669"/>
    </source>
</evidence>
<dbReference type="EMBL" id="KB469308">
    <property type="protein sequence ID" value="EPQ52148.1"/>
    <property type="molecule type" value="Genomic_DNA"/>
</dbReference>
<name>S7PXB6_GLOTA</name>
<dbReference type="PANTHER" id="PTHR21310">
    <property type="entry name" value="AMINOGLYCOSIDE PHOSPHOTRANSFERASE-RELATED-RELATED"/>
    <property type="match status" value="1"/>
</dbReference>
<feature type="region of interest" description="Disordered" evidence="1">
    <location>
        <begin position="847"/>
        <end position="872"/>
    </location>
</feature>
<feature type="domain" description="Beta-lactamase-related" evidence="2">
    <location>
        <begin position="498"/>
        <end position="732"/>
    </location>
</feature>
<proteinExistence type="predicted"/>
<dbReference type="eggNOG" id="ENOG502S3SB">
    <property type="taxonomic scope" value="Eukaryota"/>
</dbReference>
<dbReference type="HOGENOM" id="CLU_304617_0_0_1"/>
<feature type="compositionally biased region" description="Basic and acidic residues" evidence="1">
    <location>
        <begin position="946"/>
        <end position="975"/>
    </location>
</feature>
<dbReference type="Gene3D" id="3.40.710.10">
    <property type="entry name" value="DD-peptidase/beta-lactamase superfamily"/>
    <property type="match status" value="1"/>
</dbReference>
<dbReference type="GeneID" id="19309763"/>
<evidence type="ECO:0008006" key="6">
    <source>
        <dbReference type="Google" id="ProtNLM"/>
    </source>
</evidence>
<organism evidence="4 5">
    <name type="scientific">Gloeophyllum trabeum (strain ATCC 11539 / FP-39264 / Madison 617)</name>
    <name type="common">Brown rot fungus</name>
    <dbReference type="NCBI Taxonomy" id="670483"/>
    <lineage>
        <taxon>Eukaryota</taxon>
        <taxon>Fungi</taxon>
        <taxon>Dikarya</taxon>
        <taxon>Basidiomycota</taxon>
        <taxon>Agaricomycotina</taxon>
        <taxon>Agaricomycetes</taxon>
        <taxon>Gloeophyllales</taxon>
        <taxon>Gloeophyllaceae</taxon>
        <taxon>Gloeophyllum</taxon>
    </lineage>
</organism>
<gene>
    <name evidence="4" type="ORF">GLOTRDRAFT_95806</name>
</gene>
<dbReference type="Pfam" id="PF00144">
    <property type="entry name" value="Beta-lactamase"/>
    <property type="match status" value="1"/>
</dbReference>
<evidence type="ECO:0000313" key="4">
    <source>
        <dbReference type="EMBL" id="EPQ52148.1"/>
    </source>
</evidence>
<evidence type="ECO:0000256" key="1">
    <source>
        <dbReference type="SAM" id="MobiDB-lite"/>
    </source>
</evidence>
<evidence type="ECO:0000259" key="3">
    <source>
        <dbReference type="Pfam" id="PF01636"/>
    </source>
</evidence>
<dbReference type="InterPro" id="IPR051678">
    <property type="entry name" value="AGP_Transferase"/>
</dbReference>
<dbReference type="Proteomes" id="UP000030669">
    <property type="component" value="Unassembled WGS sequence"/>
</dbReference>